<dbReference type="Proteomes" id="UP000050360">
    <property type="component" value="Unassembled WGS sequence"/>
</dbReference>
<gene>
    <name evidence="2" type="ORF">MPEBLZ_02937</name>
</gene>
<organism evidence="2 3">
    <name type="scientific">Candidatus Methanoperedens nitratireducens</name>
    <dbReference type="NCBI Taxonomy" id="1392998"/>
    <lineage>
        <taxon>Archaea</taxon>
        <taxon>Methanobacteriati</taxon>
        <taxon>Methanobacteriota</taxon>
        <taxon>Stenosarchaea group</taxon>
        <taxon>Methanomicrobia</taxon>
        <taxon>Methanosarcinales</taxon>
        <taxon>ANME-2 cluster</taxon>
        <taxon>Candidatus Methanoperedentaceae</taxon>
        <taxon>Candidatus Methanoperedens</taxon>
    </lineage>
</organism>
<dbReference type="AlphaFoldDB" id="A0A0P8A7A0"/>
<evidence type="ECO:0000256" key="1">
    <source>
        <dbReference type="SAM" id="Phobius"/>
    </source>
</evidence>
<dbReference type="EMBL" id="LKCM01000230">
    <property type="protein sequence ID" value="KPQ42479.1"/>
    <property type="molecule type" value="Genomic_DNA"/>
</dbReference>
<keyword evidence="1" id="KW-1133">Transmembrane helix</keyword>
<keyword evidence="1" id="KW-0472">Membrane</keyword>
<evidence type="ECO:0000313" key="2">
    <source>
        <dbReference type="EMBL" id="KPQ42479.1"/>
    </source>
</evidence>
<sequence length="92" mass="10651">MIVDFREQVSKQVIEEVRNRKYLKKINDLSYGIFLVSLLSLLFSGILFVSGIDLYNGLLWFSVSLFFSSIVVWTMLGIFVYVKIIHKGNNLL</sequence>
<proteinExistence type="predicted"/>
<feature type="transmembrane region" description="Helical" evidence="1">
    <location>
        <begin position="58"/>
        <end position="82"/>
    </location>
</feature>
<feature type="transmembrane region" description="Helical" evidence="1">
    <location>
        <begin position="29"/>
        <end position="52"/>
    </location>
</feature>
<accession>A0A0P8A7A0</accession>
<evidence type="ECO:0000313" key="3">
    <source>
        <dbReference type="Proteomes" id="UP000050360"/>
    </source>
</evidence>
<comment type="caution">
    <text evidence="2">The sequence shown here is derived from an EMBL/GenBank/DDBJ whole genome shotgun (WGS) entry which is preliminary data.</text>
</comment>
<reference evidence="2 3" key="1">
    <citation type="submission" date="2015-09" db="EMBL/GenBank/DDBJ databases">
        <title>A metagenomics-based metabolic model of nitrate-dependent anaerobic oxidation of methane by Methanoperedens-like archaea.</title>
        <authorList>
            <person name="Arshad A."/>
            <person name="Speth D.R."/>
            <person name="De Graaf R.M."/>
            <person name="Op Den Camp H.J."/>
            <person name="Jetten M.S."/>
            <person name="Welte C.U."/>
        </authorList>
    </citation>
    <scope>NUCLEOTIDE SEQUENCE [LARGE SCALE GENOMIC DNA]</scope>
</reference>
<name>A0A0P8A7A0_9EURY</name>
<keyword evidence="1" id="KW-0812">Transmembrane</keyword>
<protein>
    <submittedName>
        <fullName evidence="2">Uncharacterized protein</fullName>
    </submittedName>
</protein>